<dbReference type="GO" id="GO:0003723">
    <property type="term" value="F:RNA binding"/>
    <property type="evidence" value="ECO:0000318"/>
    <property type="project" value="GO_Central"/>
</dbReference>
<dbReference type="KEGG" id="spu:590287"/>
<dbReference type="InterPro" id="IPR011545">
    <property type="entry name" value="DEAD/DEAH_box_helicase_dom"/>
</dbReference>
<dbReference type="Pfam" id="PF05773">
    <property type="entry name" value="RWD"/>
    <property type="match status" value="1"/>
</dbReference>
<dbReference type="Pfam" id="PF00270">
    <property type="entry name" value="DEAD"/>
    <property type="match status" value="1"/>
</dbReference>
<evidence type="ECO:0000259" key="21">
    <source>
        <dbReference type="PROSITE" id="PS51194"/>
    </source>
</evidence>
<feature type="domain" description="C3H1-type" evidence="18">
    <location>
        <begin position="358"/>
        <end position="385"/>
    </location>
</feature>
<dbReference type="RefSeq" id="XP_030855115.1">
    <property type="nucleotide sequence ID" value="XM_030999255.1"/>
</dbReference>
<comment type="catalytic activity">
    <reaction evidence="11">
        <text>ATP + H2O = ADP + phosphate + H(+)</text>
        <dbReference type="Rhea" id="RHEA:13065"/>
        <dbReference type="ChEBI" id="CHEBI:15377"/>
        <dbReference type="ChEBI" id="CHEBI:15378"/>
        <dbReference type="ChEBI" id="CHEBI:30616"/>
        <dbReference type="ChEBI" id="CHEBI:43474"/>
        <dbReference type="ChEBI" id="CHEBI:456216"/>
        <dbReference type="EC" id="3.6.4.13"/>
    </reaction>
</comment>
<keyword evidence="6" id="KW-0378">Hydrolase</keyword>
<dbReference type="EnsemblMetazoa" id="XM_030999255">
    <property type="protein sequence ID" value="XP_030855115"/>
    <property type="gene ID" value="LOC590287"/>
</dbReference>
<dbReference type="GO" id="GO:0005524">
    <property type="term" value="F:ATP binding"/>
    <property type="evidence" value="ECO:0007669"/>
    <property type="project" value="UniProtKB-KW"/>
</dbReference>
<feature type="domain" description="RWD" evidence="19">
    <location>
        <begin position="303"/>
        <end position="475"/>
    </location>
</feature>
<feature type="compositionally biased region" description="Acidic residues" evidence="16">
    <location>
        <begin position="499"/>
        <end position="511"/>
    </location>
</feature>
<feature type="compositionally biased region" description="Polar residues" evidence="16">
    <location>
        <begin position="101"/>
        <end position="110"/>
    </location>
</feature>
<evidence type="ECO:0000256" key="9">
    <source>
        <dbReference type="ARBA" id="ARBA00022840"/>
    </source>
</evidence>
<feature type="domain" description="Helicase C-terminal" evidence="21">
    <location>
        <begin position="871"/>
        <end position="1051"/>
    </location>
</feature>
<dbReference type="InterPro" id="IPR016135">
    <property type="entry name" value="UBQ-conjugating_enzyme/RWD"/>
</dbReference>
<dbReference type="Gene3D" id="1.20.120.1080">
    <property type="match status" value="1"/>
</dbReference>
<dbReference type="Pfam" id="PF00271">
    <property type="entry name" value="Helicase_C"/>
    <property type="match status" value="1"/>
</dbReference>
<dbReference type="InterPro" id="IPR007502">
    <property type="entry name" value="Helicase-assoc_dom"/>
</dbReference>
<comment type="similarity">
    <text evidence="1">Belongs to the DEAD box helicase family. DEAH subfamily.</text>
</comment>
<evidence type="ECO:0000256" key="7">
    <source>
        <dbReference type="ARBA" id="ARBA00022806"/>
    </source>
</evidence>
<dbReference type="GO" id="GO:0008270">
    <property type="term" value="F:zinc ion binding"/>
    <property type="evidence" value="ECO:0007669"/>
    <property type="project" value="UniProtKB-KW"/>
</dbReference>
<dbReference type="PROSITE" id="PS50103">
    <property type="entry name" value="ZF_C3H1"/>
    <property type="match status" value="1"/>
</dbReference>
<dbReference type="PROSITE" id="PS51194">
    <property type="entry name" value="HELICASE_CTER"/>
    <property type="match status" value="1"/>
</dbReference>
<dbReference type="SMART" id="SM00356">
    <property type="entry name" value="ZnF_C3H1"/>
    <property type="match status" value="1"/>
</dbReference>
<evidence type="ECO:0000256" key="8">
    <source>
        <dbReference type="ARBA" id="ARBA00022833"/>
    </source>
</evidence>
<dbReference type="CDD" id="cd14317">
    <property type="entry name" value="UBA_DHX57"/>
    <property type="match status" value="1"/>
</dbReference>
<dbReference type="CTD" id="90957"/>
<dbReference type="InParanoid" id="A0A7M7PTL5"/>
<dbReference type="SUPFAM" id="SSF52540">
    <property type="entry name" value="P-loop containing nucleoside triphosphate hydrolases"/>
    <property type="match status" value="1"/>
</dbReference>
<comment type="function">
    <text evidence="12">Probable ATP-binding RNA helicase.</text>
</comment>
<evidence type="ECO:0000259" key="19">
    <source>
        <dbReference type="PROSITE" id="PS50908"/>
    </source>
</evidence>
<dbReference type="InterPro" id="IPR006575">
    <property type="entry name" value="RWD_dom"/>
</dbReference>
<dbReference type="InterPro" id="IPR048333">
    <property type="entry name" value="HA2_WH"/>
</dbReference>
<dbReference type="InterPro" id="IPR002464">
    <property type="entry name" value="DNA/RNA_helicase_DEAH_CS"/>
</dbReference>
<dbReference type="Pfam" id="PF26026">
    <property type="entry name" value="RNA_hel_CTD"/>
    <property type="match status" value="1"/>
</dbReference>
<keyword evidence="9" id="KW-0067">ATP-binding</keyword>
<accession>A0A7M7PTL5</accession>
<dbReference type="SUPFAM" id="SSF90229">
    <property type="entry name" value="CCCH zinc finger"/>
    <property type="match status" value="1"/>
</dbReference>
<dbReference type="EnsemblMetazoa" id="XM_030999254">
    <property type="protein sequence ID" value="XP_030855114"/>
    <property type="gene ID" value="LOC590287"/>
</dbReference>
<dbReference type="InterPro" id="IPR059023">
    <property type="entry name" value="RNA_hel_CTD"/>
</dbReference>
<keyword evidence="23" id="KW-1185">Reference proteome</keyword>
<dbReference type="InterPro" id="IPR027417">
    <property type="entry name" value="P-loop_NTPase"/>
</dbReference>
<dbReference type="OMA" id="PERVYVQ"/>
<dbReference type="GO" id="GO:0004386">
    <property type="term" value="F:helicase activity"/>
    <property type="evidence" value="ECO:0000318"/>
    <property type="project" value="GO_Central"/>
</dbReference>
<evidence type="ECO:0000256" key="2">
    <source>
        <dbReference type="ARBA" id="ARBA00012552"/>
    </source>
</evidence>
<feature type="region of interest" description="Disordered" evidence="16">
    <location>
        <begin position="487"/>
        <end position="557"/>
    </location>
</feature>
<dbReference type="PROSITE" id="PS50030">
    <property type="entry name" value="UBA"/>
    <property type="match status" value="1"/>
</dbReference>
<dbReference type="RefSeq" id="XP_030855114.1">
    <property type="nucleotide sequence ID" value="XM_030999254.1"/>
</dbReference>
<evidence type="ECO:0000259" key="17">
    <source>
        <dbReference type="PROSITE" id="PS50030"/>
    </source>
</evidence>
<evidence type="ECO:0000256" key="1">
    <source>
        <dbReference type="ARBA" id="ARBA00008792"/>
    </source>
</evidence>
<dbReference type="OrthoDB" id="5600252at2759"/>
<dbReference type="InterPro" id="IPR036855">
    <property type="entry name" value="Znf_CCCH_sf"/>
</dbReference>
<dbReference type="InterPro" id="IPR000571">
    <property type="entry name" value="Znf_CCCH"/>
</dbReference>
<dbReference type="InterPro" id="IPR001650">
    <property type="entry name" value="Helicase_C-like"/>
</dbReference>
<dbReference type="FunFam" id="3.40.50.300:FF:000284">
    <property type="entry name" value="probable ATP-dependent RNA helicase YTHDC2"/>
    <property type="match status" value="1"/>
</dbReference>
<evidence type="ECO:0000256" key="15">
    <source>
        <dbReference type="PROSITE-ProRule" id="PRU00723"/>
    </source>
</evidence>
<sequence>MSQPSGGARRGGKPNRGGGRGNRGGGGGRGGGRGGGGRGGRGRGGGGGRGGGRGGGGQQQGANARPHGPAADTGARKGKSSSMMYDYDDDDFVLMPKQNKPKTSSYQAPKSYQPKAPPSYQPKASSESYQPKAPPGPGRRKTNYPSAKVKMQSLHMSDENQELVKDVLRELNGVDLDLDMGLEDYEELDYDTSRHFWTDDNSLKVEAAGSSFAPMGVWREEGGDDREDKEDKQKISKYAVEKLIRCGYPKKESLQALEDNDGDAGLALEQLYKDLCNNYAISTDQEAVDDSITSESLMEQRQEEAFALSSIYESDFSERIPNQVWTLRLKLSHINKSLKEAQKNEKKKSALKARDTRRRKQNVCHFYQEGNCRFGSKCKFFHEATWDNEGDNEFEDMMEDDNTKWYQLEVRFPSKNMYPWQPPVIAFSSTHPDFQAAKCLNVTKRLAEESTEHSPSGSPSVFSFVSILEDEEEMKTLLDGKPLSFQTRRLPARTKPVDEMSDEEGTPDEQSDSAAGATAEEVKEAEVPAGREGAKNLGKTLYVPQKRTKRDEERDNRRLKEQFKKAQMSNSYKSMLERREALPAWKEQDNILDTLSKNQVLVVSGSTGCGKTTQVPQFILDESMYGKGLNVSNIICTQPRRISATAVADRVAKERTTRVGDIVGYQIRLENKQSASTRLMFCTTGILLRRLESDPVLSGVSHVIVDEVHERSEESDFLMMVLRDMLPQRPDLRVILMSATLNADLFSSYFFNCPVINIPGKTFPVDQYFLEDAIEYTGYILDENSPLARPVKRSNAKPSEASARAMGKVRYDNLDEEISEAFASTTFNPAKDNVRDANLTLQQMALRYQDYEMSTIKTLATIDAEKINNDLIEDLVKWMVEGDHQYPKDGAILIFLPGLGEITDLYEQLQSSLCGPRKPKKYKLIPLHSSLSSEDQNAAFDKPQEGITKIVIATNIAETSITIDDIVFVIDAGRMKEKRYDSGKRMESLETVWVSKANAMQRRGRAGRVTAGVCFHLFTNHTFEFALRDQQLPEIQRIPLEQLLLRIKILDVFQGYHVKEVLNKLLEPPKNENIDDAIQRLQDLGAVTLDQDLTPLGYHLASLPVDVRIGKLMLFGAIFQCLDPVLTIAASLSFRSPFMAPFDKRDQADKKRQEFAVGNSDHLTLLRAYTGWTTAIERSNYFSYRFCHENFLSVKTLQMIASMKHQFAELLSSIGFVSLNLTGRQMDRRSNGYGDMIIKSCDNQINVNASNDKLVVAVLCAALYPNVVQVLTPEAKYTQSSAGAVPMNPKAQEIKFKTKDDGYVSVHPKSVNFGVRHFESPYLVFLEKVKTSKVYIRDCSMVSVYPLLLFGGCELKIDLKAGEFIISLDNGWIQFRVKSIEVGELMRTLRKELDQLLADKINQPDMDLGTCPRGSRIIAAIVQLISTQ</sequence>
<dbReference type="Gene3D" id="3.40.50.300">
    <property type="entry name" value="P-loop containing nucleotide triphosphate hydrolases"/>
    <property type="match status" value="2"/>
</dbReference>
<evidence type="ECO:0000256" key="12">
    <source>
        <dbReference type="ARBA" id="ARBA00057709"/>
    </source>
</evidence>
<dbReference type="SMART" id="SM00490">
    <property type="entry name" value="HELICc"/>
    <property type="match status" value="1"/>
</dbReference>
<dbReference type="InterPro" id="IPR011709">
    <property type="entry name" value="DEAD-box_helicase_OB_fold"/>
</dbReference>
<evidence type="ECO:0000256" key="6">
    <source>
        <dbReference type="ARBA" id="ARBA00022801"/>
    </source>
</evidence>
<dbReference type="PANTHER" id="PTHR18934:SF145">
    <property type="entry name" value="ATP-DEPENDENT RNA HELICASE DHX57-RELATED"/>
    <property type="match status" value="1"/>
</dbReference>
<feature type="domain" description="Helicase ATP-binding" evidence="20">
    <location>
        <begin position="592"/>
        <end position="759"/>
    </location>
</feature>
<dbReference type="PROSITE" id="PS51192">
    <property type="entry name" value="HELICASE_ATP_BIND_1"/>
    <property type="match status" value="1"/>
</dbReference>
<protein>
    <recommendedName>
        <fullName evidence="13">Putative ATP-dependent RNA helicase DHX57</fullName>
        <ecNumber evidence="2">3.6.4.13</ecNumber>
    </recommendedName>
    <alternativeName>
        <fullName evidence="14">DEAH box protein 57</fullName>
    </alternativeName>
</protein>
<dbReference type="CDD" id="cd18791">
    <property type="entry name" value="SF2_C_RHA"/>
    <property type="match status" value="1"/>
</dbReference>
<keyword evidence="3 15" id="KW-0479">Metal-binding</keyword>
<dbReference type="InterPro" id="IPR042615">
    <property type="entry name" value="DHX57_UBA"/>
</dbReference>
<evidence type="ECO:0000313" key="22">
    <source>
        <dbReference type="EnsemblMetazoa" id="XP_030855114"/>
    </source>
</evidence>
<keyword evidence="10" id="KW-0175">Coiled coil</keyword>
<reference evidence="23" key="1">
    <citation type="submission" date="2015-02" db="EMBL/GenBank/DDBJ databases">
        <title>Genome sequencing for Strongylocentrotus purpuratus.</title>
        <authorList>
            <person name="Murali S."/>
            <person name="Liu Y."/>
            <person name="Vee V."/>
            <person name="English A."/>
            <person name="Wang M."/>
            <person name="Skinner E."/>
            <person name="Han Y."/>
            <person name="Muzny D.M."/>
            <person name="Worley K.C."/>
            <person name="Gibbs R.A."/>
        </authorList>
    </citation>
    <scope>NUCLEOTIDE SEQUENCE</scope>
</reference>
<dbReference type="PANTHER" id="PTHR18934">
    <property type="entry name" value="ATP-DEPENDENT RNA HELICASE"/>
    <property type="match status" value="1"/>
</dbReference>
<evidence type="ECO:0000256" key="11">
    <source>
        <dbReference type="ARBA" id="ARBA00047984"/>
    </source>
</evidence>
<feature type="compositionally biased region" description="Gly residues" evidence="16">
    <location>
        <begin position="14"/>
        <end position="59"/>
    </location>
</feature>
<dbReference type="InterPro" id="IPR014001">
    <property type="entry name" value="Helicase_ATP-bd"/>
</dbReference>
<evidence type="ECO:0000256" key="13">
    <source>
        <dbReference type="ARBA" id="ARBA00071682"/>
    </source>
</evidence>
<evidence type="ECO:0000256" key="3">
    <source>
        <dbReference type="ARBA" id="ARBA00022723"/>
    </source>
</evidence>
<feature type="domain" description="UBA" evidence="17">
    <location>
        <begin position="229"/>
        <end position="274"/>
    </location>
</feature>
<dbReference type="Pfam" id="PF04408">
    <property type="entry name" value="WHD_HA2"/>
    <property type="match status" value="1"/>
</dbReference>
<dbReference type="FunCoup" id="A0A7M7PTL5">
    <property type="interactions" value="753"/>
</dbReference>
<evidence type="ECO:0000256" key="5">
    <source>
        <dbReference type="ARBA" id="ARBA00022771"/>
    </source>
</evidence>
<dbReference type="Gene3D" id="3.10.110.10">
    <property type="entry name" value="Ubiquitin Conjugating Enzyme"/>
    <property type="match status" value="1"/>
</dbReference>
<name>A0A7M7PTL5_STRPU</name>
<feature type="region of interest" description="Disordered" evidence="16">
    <location>
        <begin position="1"/>
        <end position="144"/>
    </location>
</feature>
<keyword evidence="5 15" id="KW-0863">Zinc-finger</keyword>
<feature type="zinc finger region" description="C3H1-type" evidence="15">
    <location>
        <begin position="358"/>
        <end position="385"/>
    </location>
</feature>
<dbReference type="Pfam" id="PF21010">
    <property type="entry name" value="HA2_C"/>
    <property type="match status" value="1"/>
</dbReference>
<dbReference type="GO" id="GO:0003724">
    <property type="term" value="F:RNA helicase activity"/>
    <property type="evidence" value="ECO:0007669"/>
    <property type="project" value="UniProtKB-EC"/>
</dbReference>
<keyword evidence="4" id="KW-0547">Nucleotide-binding</keyword>
<evidence type="ECO:0000256" key="4">
    <source>
        <dbReference type="ARBA" id="ARBA00022741"/>
    </source>
</evidence>
<evidence type="ECO:0000256" key="10">
    <source>
        <dbReference type="ARBA" id="ARBA00023054"/>
    </source>
</evidence>
<evidence type="ECO:0000259" key="20">
    <source>
        <dbReference type="PROSITE" id="PS51192"/>
    </source>
</evidence>
<dbReference type="Gene3D" id="2.30.30.1190">
    <property type="match status" value="1"/>
</dbReference>
<dbReference type="SMART" id="SM00487">
    <property type="entry name" value="DEXDc"/>
    <property type="match status" value="1"/>
</dbReference>
<dbReference type="PROSITE" id="PS00690">
    <property type="entry name" value="DEAH_ATP_HELICASE"/>
    <property type="match status" value="1"/>
</dbReference>
<dbReference type="CDD" id="cd23825">
    <property type="entry name" value="RWD_DHX57"/>
    <property type="match status" value="1"/>
</dbReference>
<dbReference type="Pfam" id="PF00642">
    <property type="entry name" value="zf-CCCH"/>
    <property type="match status" value="1"/>
</dbReference>
<dbReference type="FunFam" id="3.40.50.300:FF:000325">
    <property type="entry name" value="ATP-dependent RNA helicase DHX29"/>
    <property type="match status" value="1"/>
</dbReference>
<evidence type="ECO:0000256" key="14">
    <source>
        <dbReference type="ARBA" id="ARBA00083389"/>
    </source>
</evidence>
<proteinExistence type="inferred from homology"/>
<evidence type="ECO:0000256" key="16">
    <source>
        <dbReference type="SAM" id="MobiDB-lite"/>
    </source>
</evidence>
<dbReference type="GeneID" id="590287"/>
<keyword evidence="8 15" id="KW-0862">Zinc</keyword>
<dbReference type="Proteomes" id="UP000007110">
    <property type="component" value="Unassembled WGS sequence"/>
</dbReference>
<evidence type="ECO:0000259" key="18">
    <source>
        <dbReference type="PROSITE" id="PS50103"/>
    </source>
</evidence>
<dbReference type="CDD" id="cd17985">
    <property type="entry name" value="DEXHc_DHX57"/>
    <property type="match status" value="1"/>
</dbReference>
<dbReference type="FunFam" id="1.20.120.1080:FF:000002">
    <property type="entry name" value="Putative ATP-dependent RNA helicase DHX36"/>
    <property type="match status" value="1"/>
</dbReference>
<dbReference type="GO" id="GO:0016787">
    <property type="term" value="F:hydrolase activity"/>
    <property type="evidence" value="ECO:0007669"/>
    <property type="project" value="UniProtKB-KW"/>
</dbReference>
<evidence type="ECO:0000313" key="23">
    <source>
        <dbReference type="Proteomes" id="UP000007110"/>
    </source>
</evidence>
<dbReference type="PROSITE" id="PS50908">
    <property type="entry name" value="RWD"/>
    <property type="match status" value="1"/>
</dbReference>
<dbReference type="InterPro" id="IPR015940">
    <property type="entry name" value="UBA"/>
</dbReference>
<dbReference type="EC" id="3.6.4.13" evidence="2"/>
<dbReference type="SMART" id="SM00847">
    <property type="entry name" value="HA2"/>
    <property type="match status" value="1"/>
</dbReference>
<organism evidence="22 23">
    <name type="scientific">Strongylocentrotus purpuratus</name>
    <name type="common">Purple sea urchin</name>
    <dbReference type="NCBI Taxonomy" id="7668"/>
    <lineage>
        <taxon>Eukaryota</taxon>
        <taxon>Metazoa</taxon>
        <taxon>Echinodermata</taxon>
        <taxon>Eleutherozoa</taxon>
        <taxon>Echinozoa</taxon>
        <taxon>Echinoidea</taxon>
        <taxon>Euechinoidea</taxon>
        <taxon>Echinacea</taxon>
        <taxon>Camarodonta</taxon>
        <taxon>Echinidea</taxon>
        <taxon>Strongylocentrotidae</taxon>
        <taxon>Strongylocentrotus</taxon>
    </lineage>
</organism>
<dbReference type="Pfam" id="PF07717">
    <property type="entry name" value="OB_NTP_bind"/>
    <property type="match status" value="1"/>
</dbReference>
<keyword evidence="7" id="KW-0347">Helicase</keyword>
<reference evidence="22" key="2">
    <citation type="submission" date="2021-01" db="UniProtKB">
        <authorList>
            <consortium name="EnsemblMetazoa"/>
        </authorList>
    </citation>
    <scope>IDENTIFICATION</scope>
</reference>